<feature type="region of interest" description="Disordered" evidence="1">
    <location>
        <begin position="73"/>
        <end position="109"/>
    </location>
</feature>
<accession>A0ABP7CD73</accession>
<keyword evidence="3" id="KW-1185">Reference proteome</keyword>
<evidence type="ECO:0000313" key="2">
    <source>
        <dbReference type="EMBL" id="GAA3685086.1"/>
    </source>
</evidence>
<gene>
    <name evidence="2" type="ORF">GCM10022267_84860</name>
</gene>
<name>A0ABP7CD73_9PSEU</name>
<evidence type="ECO:0000256" key="1">
    <source>
        <dbReference type="SAM" id="MobiDB-lite"/>
    </source>
</evidence>
<protein>
    <submittedName>
        <fullName evidence="2">Uncharacterized protein</fullName>
    </submittedName>
</protein>
<reference evidence="3" key="1">
    <citation type="journal article" date="2019" name="Int. J. Syst. Evol. Microbiol.">
        <title>The Global Catalogue of Microorganisms (GCM) 10K type strain sequencing project: providing services to taxonomists for standard genome sequencing and annotation.</title>
        <authorList>
            <consortium name="The Broad Institute Genomics Platform"/>
            <consortium name="The Broad Institute Genome Sequencing Center for Infectious Disease"/>
            <person name="Wu L."/>
            <person name="Ma J."/>
        </authorList>
    </citation>
    <scope>NUCLEOTIDE SEQUENCE [LARGE SCALE GENOMIC DNA]</scope>
    <source>
        <strain evidence="3">JCM 17494</strain>
    </source>
</reference>
<feature type="compositionally biased region" description="Low complexity" evidence="1">
    <location>
        <begin position="74"/>
        <end position="87"/>
    </location>
</feature>
<dbReference type="Proteomes" id="UP001500711">
    <property type="component" value="Unassembled WGS sequence"/>
</dbReference>
<proteinExistence type="predicted"/>
<dbReference type="EMBL" id="BAABBE010000049">
    <property type="protein sequence ID" value="GAA3685086.1"/>
    <property type="molecule type" value="Genomic_DNA"/>
</dbReference>
<feature type="compositionally biased region" description="Basic and acidic residues" evidence="1">
    <location>
        <begin position="98"/>
        <end position="109"/>
    </location>
</feature>
<sequence length="109" mass="11388">MSPAPAGVLPAVETLPIPLGTHLDRCGDVHLQVRHAAAFVSSAHRPPAVAVGRDHRDQDDHVVACRQLLRGALTRTAPRPGGRTTVRSIGHAAGEGGARSDDSSPTRPE</sequence>
<comment type="caution">
    <text evidence="2">The sequence shown here is derived from an EMBL/GenBank/DDBJ whole genome shotgun (WGS) entry which is preliminary data.</text>
</comment>
<evidence type="ECO:0000313" key="3">
    <source>
        <dbReference type="Proteomes" id="UP001500711"/>
    </source>
</evidence>
<organism evidence="2 3">
    <name type="scientific">Lentzea roselyniae</name>
    <dbReference type="NCBI Taxonomy" id="531940"/>
    <lineage>
        <taxon>Bacteria</taxon>
        <taxon>Bacillati</taxon>
        <taxon>Actinomycetota</taxon>
        <taxon>Actinomycetes</taxon>
        <taxon>Pseudonocardiales</taxon>
        <taxon>Pseudonocardiaceae</taxon>
        <taxon>Lentzea</taxon>
    </lineage>
</organism>